<dbReference type="OrthoDB" id="3370at2759"/>
<dbReference type="Gene3D" id="3.40.50.300">
    <property type="entry name" value="P-loop containing nucleotide triphosphate hydrolases"/>
    <property type="match status" value="2"/>
</dbReference>
<accession>A0A1D2JDG5</accession>
<comment type="similarity">
    <text evidence="9">Belongs to the DEAD box helicase family.</text>
</comment>
<feature type="region of interest" description="Disordered" evidence="10">
    <location>
        <begin position="621"/>
        <end position="674"/>
    </location>
</feature>
<name>A0A1D2JDG5_PARBR</name>
<comment type="domain">
    <text evidence="9">The Q motif is unique to and characteristic of the DEAD box family of RNA helicases and controls ATP binding and hydrolysis.</text>
</comment>
<dbReference type="PANTHER" id="PTHR24031">
    <property type="entry name" value="RNA HELICASE"/>
    <property type="match status" value="1"/>
</dbReference>
<evidence type="ECO:0000256" key="3">
    <source>
        <dbReference type="ARBA" id="ARBA00022741"/>
    </source>
</evidence>
<dbReference type="InterPro" id="IPR027417">
    <property type="entry name" value="P-loop_NTPase"/>
</dbReference>
<evidence type="ECO:0000256" key="10">
    <source>
        <dbReference type="SAM" id="MobiDB-lite"/>
    </source>
</evidence>
<evidence type="ECO:0000256" key="2">
    <source>
        <dbReference type="ARBA" id="ARBA00022552"/>
    </source>
</evidence>
<dbReference type="GO" id="GO:0003724">
    <property type="term" value="F:RNA helicase activity"/>
    <property type="evidence" value="ECO:0007669"/>
    <property type="project" value="UniProtKB-EC"/>
</dbReference>
<dbReference type="EC" id="3.6.4.13" evidence="9"/>
<feature type="region of interest" description="Disordered" evidence="10">
    <location>
        <begin position="1"/>
        <end position="22"/>
    </location>
</feature>
<evidence type="ECO:0000256" key="7">
    <source>
        <dbReference type="ARBA" id="ARBA00022884"/>
    </source>
</evidence>
<evidence type="ECO:0000256" key="8">
    <source>
        <dbReference type="ARBA" id="ARBA00047984"/>
    </source>
</evidence>
<dbReference type="CDD" id="cd18787">
    <property type="entry name" value="SF2_C_DEAD"/>
    <property type="match status" value="1"/>
</dbReference>
<dbReference type="Pfam" id="PF00270">
    <property type="entry name" value="DEAD"/>
    <property type="match status" value="2"/>
</dbReference>
<evidence type="ECO:0000256" key="4">
    <source>
        <dbReference type="ARBA" id="ARBA00022801"/>
    </source>
</evidence>
<evidence type="ECO:0000256" key="5">
    <source>
        <dbReference type="ARBA" id="ARBA00022806"/>
    </source>
</evidence>
<feature type="region of interest" description="Disordered" evidence="10">
    <location>
        <begin position="166"/>
        <end position="186"/>
    </location>
</feature>
<keyword evidence="7 9" id="KW-0694">RNA-binding</keyword>
<evidence type="ECO:0000256" key="6">
    <source>
        <dbReference type="ARBA" id="ARBA00022840"/>
    </source>
</evidence>
<dbReference type="InterPro" id="IPR011545">
    <property type="entry name" value="DEAD/DEAH_box_helicase_dom"/>
</dbReference>
<keyword evidence="3 9" id="KW-0547">Nucleotide-binding</keyword>
<dbReference type="InterPro" id="IPR001650">
    <property type="entry name" value="Helicase_C-like"/>
</dbReference>
<dbReference type="GO" id="GO:0005524">
    <property type="term" value="F:ATP binding"/>
    <property type="evidence" value="ECO:0007669"/>
    <property type="project" value="UniProtKB-UniRule"/>
</dbReference>
<dbReference type="CDD" id="cd17956">
    <property type="entry name" value="DEADc_DDX51"/>
    <property type="match status" value="1"/>
</dbReference>
<proteinExistence type="inferred from homology"/>
<feature type="region of interest" description="Disordered" evidence="10">
    <location>
        <begin position="203"/>
        <end position="240"/>
    </location>
</feature>
<sequence length="858" mass="93979">MTASFYSRYVPPRNSFSSKSADILVTPPASAKRKGNLALINDASIPVADPSKKAKNQEQNKKSENFSLVEPFQRPQDNLHEAGSDPFSKAKSHISPFAREKKQDRIQSTCNSPEGWKQSKDMEKDIFGISGSQKTVSASTYSIGGARNQCVQLNGGCGTELLTKGNKKRKLEQDDDVEDKQESKKHARIMSKFEKAKLKYRSAVSEKGASNPANSHSNRGEEIVPRGLEPLPQPAQAPVDNETPTYRTLPAWLTQPFGATASVQQNFSDLGVNPRLVSILEKRGFIRPFPIQAAVLELLFKGENRHPGDLCISAATGSGKTLAYALPMVEGIEQSAIPKLRGLVIVPTRELVKQARDACELCSSGTGLRIGTAVGTTSLKEEQALLIKLDQLYSPFSSQTLSEQSMSSEDWAAFNLQEYIAEANVSHKALPNHVTTSSPCIDILISTPGRLVDHIRCTQGFTLEHLEWLVVDEADRLLNESFQEWIKVVLPALEMERIDSNSKSGIFLNQLGCQIHRRQLQKIILSATMTRDIPKLISLRLRNPKLVVPESHEINDTPFASQEEENGVTTMTRSANHAFRLPSTLCEMFVPVGDGAAKPLYLLALLLSHFKFERKDAAALPEQKSNCSTSDTGSISPSSSLPDDNMLDSSSASDTASSADTSEASMTFNNSPERKAPTVSSVLVFTKSSESASRLARLLALMHPPLAKRIGTLTKSNKSTTSRRTLSAYRNGKVSIVIATDCASRGLDLPSLTHVVNYDVPASLTSYIHRVGRTARAGNSGSAWTFVAHREGRWFSNEIMKCPETTVARAGSVEKVTINLTEQCADFVEKYSEALGELQAEVEEGHVKQIKPKKVEAR</sequence>
<dbReference type="VEuPathDB" id="FungiDB:PABG_07799"/>
<dbReference type="GO" id="GO:0006364">
    <property type="term" value="P:rRNA processing"/>
    <property type="evidence" value="ECO:0007669"/>
    <property type="project" value="UniProtKB-KW"/>
</dbReference>
<dbReference type="Pfam" id="PF00271">
    <property type="entry name" value="Helicase_C"/>
    <property type="match status" value="1"/>
</dbReference>
<gene>
    <name evidence="11" type="ORF">ACO22_04326</name>
</gene>
<dbReference type="PROSITE" id="PS51192">
    <property type="entry name" value="HELICASE_ATP_BIND_1"/>
    <property type="match status" value="1"/>
</dbReference>
<evidence type="ECO:0000256" key="9">
    <source>
        <dbReference type="RuleBase" id="RU365068"/>
    </source>
</evidence>
<dbReference type="InterPro" id="IPR014014">
    <property type="entry name" value="RNA_helicase_DEAD_Q_motif"/>
</dbReference>
<feature type="compositionally biased region" description="Basic and acidic residues" evidence="10">
    <location>
        <begin position="50"/>
        <end position="64"/>
    </location>
</feature>
<dbReference type="SMART" id="SM00487">
    <property type="entry name" value="DEXDc"/>
    <property type="match status" value="1"/>
</dbReference>
<keyword evidence="5 9" id="KW-0347">Helicase</keyword>
<dbReference type="PROSITE" id="PS51195">
    <property type="entry name" value="Q_MOTIF"/>
    <property type="match status" value="1"/>
</dbReference>
<reference evidence="11 12" key="1">
    <citation type="submission" date="2016-06" db="EMBL/GenBank/DDBJ databases">
        <authorList>
            <person name="Kjaerup R.B."/>
            <person name="Dalgaard T.S."/>
            <person name="Juul-Madsen H.R."/>
        </authorList>
    </citation>
    <scope>NUCLEOTIDE SEQUENCE [LARGE SCALE GENOMIC DNA]</scope>
    <source>
        <strain evidence="11 12">Pb300</strain>
    </source>
</reference>
<dbReference type="SUPFAM" id="SSF52540">
    <property type="entry name" value="P-loop containing nucleoside triphosphate hydrolases"/>
    <property type="match status" value="1"/>
</dbReference>
<keyword evidence="6 9" id="KW-0067">ATP-binding</keyword>
<comment type="catalytic activity">
    <reaction evidence="8 9">
        <text>ATP + H2O = ADP + phosphate + H(+)</text>
        <dbReference type="Rhea" id="RHEA:13065"/>
        <dbReference type="ChEBI" id="CHEBI:15377"/>
        <dbReference type="ChEBI" id="CHEBI:15378"/>
        <dbReference type="ChEBI" id="CHEBI:30616"/>
        <dbReference type="ChEBI" id="CHEBI:43474"/>
        <dbReference type="ChEBI" id="CHEBI:456216"/>
        <dbReference type="EC" id="3.6.4.13"/>
    </reaction>
</comment>
<dbReference type="GO" id="GO:0005730">
    <property type="term" value="C:nucleolus"/>
    <property type="evidence" value="ECO:0007669"/>
    <property type="project" value="UniProtKB-SubCell"/>
</dbReference>
<organism evidence="11 12">
    <name type="scientific">Paracoccidioides brasiliensis</name>
    <dbReference type="NCBI Taxonomy" id="121759"/>
    <lineage>
        <taxon>Eukaryota</taxon>
        <taxon>Fungi</taxon>
        <taxon>Dikarya</taxon>
        <taxon>Ascomycota</taxon>
        <taxon>Pezizomycotina</taxon>
        <taxon>Eurotiomycetes</taxon>
        <taxon>Eurotiomycetidae</taxon>
        <taxon>Onygenales</taxon>
        <taxon>Ajellomycetaceae</taxon>
        <taxon>Paracoccidioides</taxon>
    </lineage>
</organism>
<keyword evidence="2" id="KW-0698">rRNA processing</keyword>
<dbReference type="GO" id="GO:0003723">
    <property type="term" value="F:RNA binding"/>
    <property type="evidence" value="ECO:0007669"/>
    <property type="project" value="UniProtKB-UniRule"/>
</dbReference>
<comment type="subcellular location">
    <subcellularLocation>
        <location evidence="1">Nucleus</location>
        <location evidence="1">Nucleolus</location>
    </subcellularLocation>
</comment>
<dbReference type="GO" id="GO:0016787">
    <property type="term" value="F:hydrolase activity"/>
    <property type="evidence" value="ECO:0007669"/>
    <property type="project" value="UniProtKB-KW"/>
</dbReference>
<dbReference type="Proteomes" id="UP000242814">
    <property type="component" value="Unassembled WGS sequence"/>
</dbReference>
<dbReference type="VEuPathDB" id="FungiDB:PADG_06558"/>
<evidence type="ECO:0000313" key="12">
    <source>
        <dbReference type="Proteomes" id="UP000242814"/>
    </source>
</evidence>
<comment type="caution">
    <text evidence="11">The sequence shown here is derived from an EMBL/GenBank/DDBJ whole genome shotgun (WGS) entry which is preliminary data.</text>
</comment>
<dbReference type="PROSITE" id="PS51194">
    <property type="entry name" value="HELICASE_CTER"/>
    <property type="match status" value="1"/>
</dbReference>
<comment type="function">
    <text evidence="9">RNA helicase.</text>
</comment>
<feature type="region of interest" description="Disordered" evidence="10">
    <location>
        <begin position="42"/>
        <end position="118"/>
    </location>
</feature>
<dbReference type="InterPro" id="IPR000629">
    <property type="entry name" value="RNA-helicase_DEAD-box_CS"/>
</dbReference>
<evidence type="ECO:0000256" key="1">
    <source>
        <dbReference type="ARBA" id="ARBA00004604"/>
    </source>
</evidence>
<dbReference type="InterPro" id="IPR014001">
    <property type="entry name" value="Helicase_ATP-bd"/>
</dbReference>
<dbReference type="AlphaFoldDB" id="A0A1D2JDG5"/>
<feature type="compositionally biased region" description="Low complexity" evidence="10">
    <location>
        <begin position="628"/>
        <end position="665"/>
    </location>
</feature>
<dbReference type="PROSITE" id="PS00039">
    <property type="entry name" value="DEAD_ATP_HELICASE"/>
    <property type="match status" value="1"/>
</dbReference>
<protein>
    <recommendedName>
        <fullName evidence="9">ATP-dependent RNA helicase</fullName>
        <ecNumber evidence="9">3.6.4.13</ecNumber>
    </recommendedName>
</protein>
<dbReference type="SMART" id="SM00490">
    <property type="entry name" value="HELICc"/>
    <property type="match status" value="1"/>
</dbReference>
<dbReference type="EMBL" id="LZYO01000168">
    <property type="protein sequence ID" value="ODH27039.1"/>
    <property type="molecule type" value="Genomic_DNA"/>
</dbReference>
<evidence type="ECO:0000313" key="11">
    <source>
        <dbReference type="EMBL" id="ODH27039.1"/>
    </source>
</evidence>
<keyword evidence="4 9" id="KW-0378">Hydrolase</keyword>